<evidence type="ECO:0000313" key="3">
    <source>
        <dbReference type="EMBL" id="GMF54039.1"/>
    </source>
</evidence>
<dbReference type="EMBL" id="BSXT01003441">
    <property type="protein sequence ID" value="GMF54039.1"/>
    <property type="molecule type" value="Genomic_DNA"/>
</dbReference>
<dbReference type="InterPro" id="IPR006600">
    <property type="entry name" value="HTH_CenpB_DNA-bd_dom"/>
</dbReference>
<organism evidence="3 4">
    <name type="scientific">Phytophthora fragariaefolia</name>
    <dbReference type="NCBI Taxonomy" id="1490495"/>
    <lineage>
        <taxon>Eukaryota</taxon>
        <taxon>Sar</taxon>
        <taxon>Stramenopiles</taxon>
        <taxon>Oomycota</taxon>
        <taxon>Peronosporomycetes</taxon>
        <taxon>Peronosporales</taxon>
        <taxon>Peronosporaceae</taxon>
        <taxon>Phytophthora</taxon>
    </lineage>
</organism>
<proteinExistence type="predicted"/>
<accession>A0A9W6Y2V9</accession>
<keyword evidence="1" id="KW-0238">DNA-binding</keyword>
<gene>
    <name evidence="3" type="ORF">Pfra01_002243700</name>
</gene>
<dbReference type="PROSITE" id="PS51253">
    <property type="entry name" value="HTH_CENPB"/>
    <property type="match status" value="1"/>
</dbReference>
<protein>
    <submittedName>
        <fullName evidence="3">Unnamed protein product</fullName>
    </submittedName>
</protein>
<evidence type="ECO:0000256" key="1">
    <source>
        <dbReference type="ARBA" id="ARBA00023125"/>
    </source>
</evidence>
<keyword evidence="4" id="KW-1185">Reference proteome</keyword>
<name>A0A9W6Y2V9_9STRA</name>
<comment type="caution">
    <text evidence="3">The sequence shown here is derived from an EMBL/GenBank/DDBJ whole genome shotgun (WGS) entry which is preliminary data.</text>
</comment>
<evidence type="ECO:0000313" key="4">
    <source>
        <dbReference type="Proteomes" id="UP001165121"/>
    </source>
</evidence>
<evidence type="ECO:0000259" key="2">
    <source>
        <dbReference type="PROSITE" id="PS51253"/>
    </source>
</evidence>
<sequence>MTIFGARLIGVKGPPRAERKVKVAFTEKELEEAIDRALAGGKLKAVTDSSPVSLSTLKRKVAARNKGRSIERQRPGPAPLLLSECEADIVTWIAAMQRRLVPVQPWEVLEAANERHHMIHSNLRSVKDLTTGWYNRFVDHHPELSLRSSEWISRARNEADAASMGAFFYELTKLVIEHNISSSRVWNLDETSFVSKHQSSSVFAVRGSSNVWSKITDTSFHLSAVAAVSAGGRAAQPLYICQPKVSGEPLLTGVT</sequence>
<dbReference type="Proteomes" id="UP001165121">
    <property type="component" value="Unassembled WGS sequence"/>
</dbReference>
<dbReference type="AlphaFoldDB" id="A0A9W6Y2V9"/>
<dbReference type="OrthoDB" id="110421at2759"/>
<feature type="domain" description="HTH CENPB-type" evidence="2">
    <location>
        <begin position="73"/>
        <end position="147"/>
    </location>
</feature>
<reference evidence="3" key="1">
    <citation type="submission" date="2023-04" db="EMBL/GenBank/DDBJ databases">
        <title>Phytophthora fragariaefolia NBRC 109709.</title>
        <authorList>
            <person name="Ichikawa N."/>
            <person name="Sato H."/>
            <person name="Tonouchi N."/>
        </authorList>
    </citation>
    <scope>NUCLEOTIDE SEQUENCE</scope>
    <source>
        <strain evidence="3">NBRC 109709</strain>
    </source>
</reference>
<dbReference type="GO" id="GO:0003677">
    <property type="term" value="F:DNA binding"/>
    <property type="evidence" value="ECO:0007669"/>
    <property type="project" value="UniProtKB-KW"/>
</dbReference>